<keyword evidence="4" id="KW-1185">Reference proteome</keyword>
<dbReference type="Proteomes" id="UP000199165">
    <property type="component" value="Unassembled WGS sequence"/>
</dbReference>
<dbReference type="RefSeq" id="WP_139235222.1">
    <property type="nucleotide sequence ID" value="NZ_FPAT01000007.1"/>
</dbReference>
<evidence type="ECO:0000313" key="3">
    <source>
        <dbReference type="EMBL" id="SFT75199.1"/>
    </source>
</evidence>
<dbReference type="PROSITE" id="PS51257">
    <property type="entry name" value="PROKAR_LIPOPROTEIN"/>
    <property type="match status" value="1"/>
</dbReference>
<dbReference type="AlphaFoldDB" id="A0A1I7AJP0"/>
<sequence>MRFRTRAGVAVTLLCALVLAGCSGASGHRSAVRVGYPFDGVTRFGEAERRVLHDAEERLVAGCMNGRGFDYEPSEQNENESGADNPYGLLSPERAADNGYGMTMRAVRNSSTDEKNENRKDRNDSPERNIALNGEKENRKTITTDTGTELTFATDGCLHEARTEVYGESWDRAFYTMQDLSNEVIRGVTGSKEFSEDQRHWSECMSSAGHEYETLQGPLRTIREKLDERGPNKNIAGLELSLAEQDARCQRRVGLAETVREVQRAEEAEVLRGHRARLRELRKLRSAALDNARAVMADD</sequence>
<evidence type="ECO:0000256" key="1">
    <source>
        <dbReference type="SAM" id="MobiDB-lite"/>
    </source>
</evidence>
<reference evidence="4" key="1">
    <citation type="submission" date="2016-10" db="EMBL/GenBank/DDBJ databases">
        <authorList>
            <person name="Varghese N."/>
            <person name="Submissions S."/>
        </authorList>
    </citation>
    <scope>NUCLEOTIDE SEQUENCE [LARGE SCALE GENOMIC DNA]</scope>
    <source>
        <strain evidence="4">DSM 45501</strain>
    </source>
</reference>
<feature type="region of interest" description="Disordered" evidence="1">
    <location>
        <begin position="69"/>
        <end position="140"/>
    </location>
</feature>
<feature type="compositionally biased region" description="Basic and acidic residues" evidence="1">
    <location>
        <begin position="111"/>
        <end position="127"/>
    </location>
</feature>
<keyword evidence="2" id="KW-0732">Signal</keyword>
<feature type="signal peptide" evidence="2">
    <location>
        <begin position="1"/>
        <end position="20"/>
    </location>
</feature>
<evidence type="ECO:0000256" key="2">
    <source>
        <dbReference type="SAM" id="SignalP"/>
    </source>
</evidence>
<organism evidence="3 4">
    <name type="scientific">Actinopolyspora righensis</name>
    <dbReference type="NCBI Taxonomy" id="995060"/>
    <lineage>
        <taxon>Bacteria</taxon>
        <taxon>Bacillati</taxon>
        <taxon>Actinomycetota</taxon>
        <taxon>Actinomycetes</taxon>
        <taxon>Actinopolysporales</taxon>
        <taxon>Actinopolysporaceae</taxon>
        <taxon>Actinopolyspora</taxon>
        <taxon>Actinopolyspora alba group</taxon>
    </lineage>
</organism>
<evidence type="ECO:0000313" key="4">
    <source>
        <dbReference type="Proteomes" id="UP000199165"/>
    </source>
</evidence>
<proteinExistence type="predicted"/>
<gene>
    <name evidence="3" type="ORF">SAMN04487904_107132</name>
</gene>
<protein>
    <submittedName>
        <fullName evidence="3">Uncharacterized protein</fullName>
    </submittedName>
</protein>
<feature type="chain" id="PRO_5038551816" evidence="2">
    <location>
        <begin position="21"/>
        <end position="299"/>
    </location>
</feature>
<accession>A0A1I7AJP0</accession>
<name>A0A1I7AJP0_9ACTN</name>
<dbReference type="STRING" id="995060.SAMN04487904_107132"/>
<dbReference type="EMBL" id="FPAT01000007">
    <property type="protein sequence ID" value="SFT75199.1"/>
    <property type="molecule type" value="Genomic_DNA"/>
</dbReference>